<dbReference type="AlphaFoldDB" id="A0AAD9IWX3"/>
<accession>A0AAD9IWX3</accession>
<comment type="caution">
    <text evidence="1">The sequence shown here is derived from an EMBL/GenBank/DDBJ whole genome shotgun (WGS) entry which is preliminary data.</text>
</comment>
<evidence type="ECO:0000313" key="2">
    <source>
        <dbReference type="Proteomes" id="UP001208570"/>
    </source>
</evidence>
<sequence length="72" mass="8110">METHVAGICKACYFHIRNIRSLKSILTHDALISVVHAFITSRLDYCNSLLLGLSDKLLQGLQRIQNIRASEV</sequence>
<dbReference type="Proteomes" id="UP001208570">
    <property type="component" value="Unassembled WGS sequence"/>
</dbReference>
<protein>
    <submittedName>
        <fullName evidence="1">Uncharacterized protein</fullName>
    </submittedName>
</protein>
<evidence type="ECO:0000313" key="1">
    <source>
        <dbReference type="EMBL" id="KAK2142471.1"/>
    </source>
</evidence>
<name>A0AAD9IWX3_9ANNE</name>
<gene>
    <name evidence="1" type="ORF">LSH36_951g03056</name>
</gene>
<proteinExistence type="predicted"/>
<keyword evidence="2" id="KW-1185">Reference proteome</keyword>
<organism evidence="1 2">
    <name type="scientific">Paralvinella palmiformis</name>
    <dbReference type="NCBI Taxonomy" id="53620"/>
    <lineage>
        <taxon>Eukaryota</taxon>
        <taxon>Metazoa</taxon>
        <taxon>Spiralia</taxon>
        <taxon>Lophotrochozoa</taxon>
        <taxon>Annelida</taxon>
        <taxon>Polychaeta</taxon>
        <taxon>Sedentaria</taxon>
        <taxon>Canalipalpata</taxon>
        <taxon>Terebellida</taxon>
        <taxon>Terebelliformia</taxon>
        <taxon>Alvinellidae</taxon>
        <taxon>Paralvinella</taxon>
    </lineage>
</organism>
<dbReference type="EMBL" id="JAODUP010000951">
    <property type="protein sequence ID" value="KAK2142471.1"/>
    <property type="molecule type" value="Genomic_DNA"/>
</dbReference>
<reference evidence="1" key="1">
    <citation type="journal article" date="2023" name="Mol. Biol. Evol.">
        <title>Third-Generation Sequencing Reveals the Adaptive Role of the Epigenome in Three Deep-Sea Polychaetes.</title>
        <authorList>
            <person name="Perez M."/>
            <person name="Aroh O."/>
            <person name="Sun Y."/>
            <person name="Lan Y."/>
            <person name="Juniper S.K."/>
            <person name="Young C.R."/>
            <person name="Angers B."/>
            <person name="Qian P.Y."/>
        </authorList>
    </citation>
    <scope>NUCLEOTIDE SEQUENCE</scope>
    <source>
        <strain evidence="1">P08H-3</strain>
    </source>
</reference>